<reference evidence="2" key="1">
    <citation type="journal article" date="2021" name="PeerJ">
        <title>Extensive microbial diversity within the chicken gut microbiome revealed by metagenomics and culture.</title>
        <authorList>
            <person name="Gilroy R."/>
            <person name="Ravi A."/>
            <person name="Getino M."/>
            <person name="Pursley I."/>
            <person name="Horton D.L."/>
            <person name="Alikhan N.F."/>
            <person name="Baker D."/>
            <person name="Gharbi K."/>
            <person name="Hall N."/>
            <person name="Watson M."/>
            <person name="Adriaenssens E.M."/>
            <person name="Foster-Nyarko E."/>
            <person name="Jarju S."/>
            <person name="Secka A."/>
            <person name="Antonio M."/>
            <person name="Oren A."/>
            <person name="Chaudhuri R.R."/>
            <person name="La Ragione R."/>
            <person name="Hildebrand F."/>
            <person name="Pallen M.J."/>
        </authorList>
    </citation>
    <scope>NUCLEOTIDE SEQUENCE</scope>
    <source>
        <strain evidence="2">ChiSjej2B20-17149</strain>
    </source>
</reference>
<reference evidence="2" key="2">
    <citation type="submission" date="2021-09" db="EMBL/GenBank/DDBJ databases">
        <authorList>
            <person name="Gilroy R."/>
        </authorList>
    </citation>
    <scope>NUCLEOTIDE SEQUENCE</scope>
    <source>
        <strain evidence="2">ChiSjej2B20-17149</strain>
    </source>
</reference>
<evidence type="ECO:0000256" key="1">
    <source>
        <dbReference type="SAM" id="Phobius"/>
    </source>
</evidence>
<sequence>MNLMPEKNPDFWAQVWLVLSNPLWQGAIMAFTITLLRVLYDAKEPKNYWRTLFEALLCGALSLSASSIIEWMEWPPSLSVAAGGAIGFIGVTAIRDLIIRFLGRKADSA</sequence>
<dbReference type="InterPro" id="IPR006481">
    <property type="entry name" value="Phage_lambda_GpS_holin"/>
</dbReference>
<dbReference type="AlphaFoldDB" id="A0A921TAR0"/>
<dbReference type="Pfam" id="PF05106">
    <property type="entry name" value="Phage_holin_3_1"/>
    <property type="match status" value="1"/>
</dbReference>
<keyword evidence="1" id="KW-0812">Transmembrane</keyword>
<name>A0A921TAR0_9PSED</name>
<feature type="transmembrane region" description="Helical" evidence="1">
    <location>
        <begin position="22"/>
        <end position="40"/>
    </location>
</feature>
<comment type="caution">
    <text evidence="2">The sequence shown here is derived from an EMBL/GenBank/DDBJ whole genome shotgun (WGS) entry which is preliminary data.</text>
</comment>
<organism evidence="2 3">
    <name type="scientific">Pseudomonas lactis</name>
    <dbReference type="NCBI Taxonomy" id="1615674"/>
    <lineage>
        <taxon>Bacteria</taxon>
        <taxon>Pseudomonadati</taxon>
        <taxon>Pseudomonadota</taxon>
        <taxon>Gammaproteobacteria</taxon>
        <taxon>Pseudomonadales</taxon>
        <taxon>Pseudomonadaceae</taxon>
        <taxon>Pseudomonas</taxon>
    </lineage>
</organism>
<dbReference type="EMBL" id="DYTS01000448">
    <property type="protein sequence ID" value="HJH22244.1"/>
    <property type="molecule type" value="Genomic_DNA"/>
</dbReference>
<evidence type="ECO:0000313" key="3">
    <source>
        <dbReference type="Proteomes" id="UP000752172"/>
    </source>
</evidence>
<dbReference type="Proteomes" id="UP000752172">
    <property type="component" value="Unassembled WGS sequence"/>
</dbReference>
<accession>A0A921TAR0</accession>
<proteinExistence type="predicted"/>
<evidence type="ECO:0000313" key="2">
    <source>
        <dbReference type="EMBL" id="HJH22244.1"/>
    </source>
</evidence>
<keyword evidence="1" id="KW-1133">Transmembrane helix</keyword>
<dbReference type="NCBIfam" id="TIGR01594">
    <property type="entry name" value="holin_lambda"/>
    <property type="match status" value="1"/>
</dbReference>
<dbReference type="RefSeq" id="WP_278918513.1">
    <property type="nucleotide sequence ID" value="NZ_DYTS01000448.1"/>
</dbReference>
<gene>
    <name evidence="2" type="ORF">K8W20_26530</name>
</gene>
<protein>
    <submittedName>
        <fullName evidence="2">Phage holin, lambda family</fullName>
    </submittedName>
</protein>
<feature type="transmembrane region" description="Helical" evidence="1">
    <location>
        <begin position="78"/>
        <end position="98"/>
    </location>
</feature>
<feature type="transmembrane region" description="Helical" evidence="1">
    <location>
        <begin position="52"/>
        <end position="72"/>
    </location>
</feature>
<keyword evidence="1" id="KW-0472">Membrane</keyword>